<reference evidence="1 2" key="1">
    <citation type="submission" date="2019-09" db="EMBL/GenBank/DDBJ databases">
        <title>Characterisation of the sponge microbiome using genome-centric metagenomics.</title>
        <authorList>
            <person name="Engelberts J.P."/>
            <person name="Robbins S.J."/>
            <person name="De Goeij J.M."/>
            <person name="Aranda M."/>
            <person name="Bell S.C."/>
            <person name="Webster N.S."/>
        </authorList>
    </citation>
    <scope>NUCLEOTIDE SEQUENCE [LARGE SCALE GENOMIC DNA]</scope>
    <source>
        <strain evidence="1">SB0662_bin_43</strain>
    </source>
</reference>
<evidence type="ECO:0008006" key="3">
    <source>
        <dbReference type="Google" id="ProtNLM"/>
    </source>
</evidence>
<proteinExistence type="predicted"/>
<dbReference type="EMBL" id="VXOY01000013">
    <property type="protein sequence ID" value="MYE38219.1"/>
    <property type="molecule type" value="Genomic_DNA"/>
</dbReference>
<comment type="caution">
    <text evidence="1">The sequence shown here is derived from an EMBL/GenBank/DDBJ whole genome shotgun (WGS) entry which is preliminary data.</text>
</comment>
<gene>
    <name evidence="1" type="ORF">F4X82_01715</name>
</gene>
<protein>
    <recommendedName>
        <fullName evidence="3">DUF4065 domain-containing protein</fullName>
    </recommendedName>
</protein>
<evidence type="ECO:0000313" key="2">
    <source>
        <dbReference type="Proteomes" id="UP000449092"/>
    </source>
</evidence>
<organism evidence="1 2">
    <name type="scientific">Candidatus Spechtbacteria bacterium SB0662_bin_43</name>
    <dbReference type="NCBI Taxonomy" id="2604897"/>
    <lineage>
        <taxon>Bacteria</taxon>
        <taxon>Candidatus Spechtiibacteriota</taxon>
    </lineage>
</organism>
<name>A0A845D9T9_9BACT</name>
<accession>A0A845D9T9</accession>
<sequence length="84" mass="9804">MFHDRTQTKYISNIDPDLSVLNGQEVQHINEVLDRMKHNTAAQISDYAHRDTPWVLTKQGEIIDYRLAKYRTDATSVVEDEDEL</sequence>
<dbReference type="AlphaFoldDB" id="A0A845D9T9"/>
<evidence type="ECO:0000313" key="1">
    <source>
        <dbReference type="EMBL" id="MYE38219.1"/>
    </source>
</evidence>
<dbReference type="Proteomes" id="UP000449092">
    <property type="component" value="Unassembled WGS sequence"/>
</dbReference>